<dbReference type="Proteomes" id="UP000774326">
    <property type="component" value="Unassembled WGS sequence"/>
</dbReference>
<dbReference type="InterPro" id="IPR012677">
    <property type="entry name" value="Nucleotide-bd_a/b_plait_sf"/>
</dbReference>
<protein>
    <recommendedName>
        <fullName evidence="3">RRM domain-containing protein</fullName>
    </recommendedName>
</protein>
<evidence type="ECO:0000256" key="1">
    <source>
        <dbReference type="ARBA" id="ARBA00022884"/>
    </source>
</evidence>
<dbReference type="AlphaFoldDB" id="A0A9P8Q3S7"/>
<accession>A0A9P8Q3S7</accession>
<dbReference type="InterPro" id="IPR050374">
    <property type="entry name" value="RRT5_SRSF_SR"/>
</dbReference>
<gene>
    <name evidence="4" type="ORF">WICPIJ_006525</name>
</gene>
<dbReference type="PANTHER" id="PTHR23003">
    <property type="entry name" value="RNA RECOGNITION MOTIF RRM DOMAIN CONTAINING PROTEIN"/>
    <property type="match status" value="1"/>
</dbReference>
<dbReference type="PANTHER" id="PTHR23003:SF3">
    <property type="entry name" value="FI21236P1-RELATED"/>
    <property type="match status" value="1"/>
</dbReference>
<keyword evidence="1 2" id="KW-0694">RNA-binding</keyword>
<evidence type="ECO:0000259" key="3">
    <source>
        <dbReference type="PROSITE" id="PS50102"/>
    </source>
</evidence>
<dbReference type="GO" id="GO:0003729">
    <property type="term" value="F:mRNA binding"/>
    <property type="evidence" value="ECO:0007669"/>
    <property type="project" value="TreeGrafter"/>
</dbReference>
<feature type="domain" description="RRM" evidence="3">
    <location>
        <begin position="9"/>
        <end position="90"/>
    </location>
</feature>
<dbReference type="GO" id="GO:0005634">
    <property type="term" value="C:nucleus"/>
    <property type="evidence" value="ECO:0007669"/>
    <property type="project" value="TreeGrafter"/>
</dbReference>
<comment type="caution">
    <text evidence="4">The sequence shown here is derived from an EMBL/GenBank/DDBJ whole genome shotgun (WGS) entry which is preliminary data.</text>
</comment>
<keyword evidence="5" id="KW-1185">Reference proteome</keyword>
<proteinExistence type="predicted"/>
<dbReference type="GO" id="GO:1990904">
    <property type="term" value="C:ribonucleoprotein complex"/>
    <property type="evidence" value="ECO:0007669"/>
    <property type="project" value="TreeGrafter"/>
</dbReference>
<dbReference type="Gene3D" id="3.30.70.330">
    <property type="match status" value="2"/>
</dbReference>
<dbReference type="GO" id="GO:0005737">
    <property type="term" value="C:cytoplasm"/>
    <property type="evidence" value="ECO:0007669"/>
    <property type="project" value="TreeGrafter"/>
</dbReference>
<evidence type="ECO:0000313" key="4">
    <source>
        <dbReference type="EMBL" id="KAH3682495.1"/>
    </source>
</evidence>
<dbReference type="FunFam" id="3.30.70.330:FF:000029">
    <property type="entry name" value="U2 small nuclear ribonucleoprotein B"/>
    <property type="match status" value="1"/>
</dbReference>
<organism evidence="4 5">
    <name type="scientific">Wickerhamomyces pijperi</name>
    <name type="common">Yeast</name>
    <name type="synonym">Pichia pijperi</name>
    <dbReference type="NCBI Taxonomy" id="599730"/>
    <lineage>
        <taxon>Eukaryota</taxon>
        <taxon>Fungi</taxon>
        <taxon>Dikarya</taxon>
        <taxon>Ascomycota</taxon>
        <taxon>Saccharomycotina</taxon>
        <taxon>Saccharomycetes</taxon>
        <taxon>Phaffomycetales</taxon>
        <taxon>Wickerhamomycetaceae</taxon>
        <taxon>Wickerhamomyces</taxon>
    </lineage>
</organism>
<dbReference type="OrthoDB" id="266020at2759"/>
<dbReference type="Pfam" id="PF00076">
    <property type="entry name" value="RRM_1"/>
    <property type="match status" value="2"/>
</dbReference>
<dbReference type="PROSITE" id="PS50102">
    <property type="entry name" value="RRM"/>
    <property type="match status" value="2"/>
</dbReference>
<sequence length="212" mass="24437">MTEQIHSKKTIYLRNLNEKVSINTLKSKLQERLTPYGEILAIKALKSLKLKGQAFVTFVNSEDANKAVESLNKGGLNLWNQQVEIKWANNDSDESMKQHLNEEEFDQYVNKRKEEKQIKEKSIQQAKIRSQIASNPPNKTILLQDLPNSVKSETLESKFNPYKGFVTVRFVEVRHVAFIEFENVDLAKTVLEEIRGNWVVDGITVEVNYAKQ</sequence>
<dbReference type="InterPro" id="IPR000504">
    <property type="entry name" value="RRM_dom"/>
</dbReference>
<dbReference type="EMBL" id="JAEUBG010003672">
    <property type="protein sequence ID" value="KAH3682495.1"/>
    <property type="molecule type" value="Genomic_DNA"/>
</dbReference>
<dbReference type="InterPro" id="IPR035979">
    <property type="entry name" value="RBD_domain_sf"/>
</dbReference>
<reference evidence="4" key="2">
    <citation type="submission" date="2021-01" db="EMBL/GenBank/DDBJ databases">
        <authorList>
            <person name="Schikora-Tamarit M.A."/>
        </authorList>
    </citation>
    <scope>NUCLEOTIDE SEQUENCE</scope>
    <source>
        <strain evidence="4">CBS2887</strain>
    </source>
</reference>
<name>A0A9P8Q3S7_WICPI</name>
<dbReference type="SUPFAM" id="SSF54928">
    <property type="entry name" value="RNA-binding domain, RBD"/>
    <property type="match status" value="1"/>
</dbReference>
<dbReference type="SMART" id="SM00360">
    <property type="entry name" value="RRM"/>
    <property type="match status" value="2"/>
</dbReference>
<reference evidence="4" key="1">
    <citation type="journal article" date="2021" name="Open Biol.">
        <title>Shared evolutionary footprints suggest mitochondrial oxidative damage underlies multiple complex I losses in fungi.</title>
        <authorList>
            <person name="Schikora-Tamarit M.A."/>
            <person name="Marcet-Houben M."/>
            <person name="Nosek J."/>
            <person name="Gabaldon T."/>
        </authorList>
    </citation>
    <scope>NUCLEOTIDE SEQUENCE</scope>
    <source>
        <strain evidence="4">CBS2887</strain>
    </source>
</reference>
<feature type="domain" description="RRM" evidence="3">
    <location>
        <begin position="139"/>
        <end position="212"/>
    </location>
</feature>
<evidence type="ECO:0000256" key="2">
    <source>
        <dbReference type="PROSITE-ProRule" id="PRU00176"/>
    </source>
</evidence>
<evidence type="ECO:0000313" key="5">
    <source>
        <dbReference type="Proteomes" id="UP000774326"/>
    </source>
</evidence>